<gene>
    <name evidence="2" type="ORF">F511_29629</name>
</gene>
<evidence type="ECO:0000313" key="3">
    <source>
        <dbReference type="Proteomes" id="UP000250235"/>
    </source>
</evidence>
<organism evidence="2 3">
    <name type="scientific">Dorcoceras hygrometricum</name>
    <dbReference type="NCBI Taxonomy" id="472368"/>
    <lineage>
        <taxon>Eukaryota</taxon>
        <taxon>Viridiplantae</taxon>
        <taxon>Streptophyta</taxon>
        <taxon>Embryophyta</taxon>
        <taxon>Tracheophyta</taxon>
        <taxon>Spermatophyta</taxon>
        <taxon>Magnoliopsida</taxon>
        <taxon>eudicotyledons</taxon>
        <taxon>Gunneridae</taxon>
        <taxon>Pentapetalae</taxon>
        <taxon>asterids</taxon>
        <taxon>lamiids</taxon>
        <taxon>Lamiales</taxon>
        <taxon>Gesneriaceae</taxon>
        <taxon>Didymocarpoideae</taxon>
        <taxon>Trichosporeae</taxon>
        <taxon>Loxocarpinae</taxon>
        <taxon>Dorcoceras</taxon>
    </lineage>
</organism>
<evidence type="ECO:0000256" key="1">
    <source>
        <dbReference type="SAM" id="MobiDB-lite"/>
    </source>
</evidence>
<accession>A0A2Z7CE29</accession>
<keyword evidence="3" id="KW-1185">Reference proteome</keyword>
<feature type="region of interest" description="Disordered" evidence="1">
    <location>
        <begin position="1"/>
        <end position="62"/>
    </location>
</feature>
<reference evidence="2 3" key="1">
    <citation type="journal article" date="2015" name="Proc. Natl. Acad. Sci. U.S.A.">
        <title>The resurrection genome of Boea hygrometrica: A blueprint for survival of dehydration.</title>
        <authorList>
            <person name="Xiao L."/>
            <person name="Yang G."/>
            <person name="Zhang L."/>
            <person name="Yang X."/>
            <person name="Zhao S."/>
            <person name="Ji Z."/>
            <person name="Zhou Q."/>
            <person name="Hu M."/>
            <person name="Wang Y."/>
            <person name="Chen M."/>
            <person name="Xu Y."/>
            <person name="Jin H."/>
            <person name="Xiao X."/>
            <person name="Hu G."/>
            <person name="Bao F."/>
            <person name="Hu Y."/>
            <person name="Wan P."/>
            <person name="Li L."/>
            <person name="Deng X."/>
            <person name="Kuang T."/>
            <person name="Xiang C."/>
            <person name="Zhu J.K."/>
            <person name="Oliver M.J."/>
            <person name="He Y."/>
        </authorList>
    </citation>
    <scope>NUCLEOTIDE SEQUENCE [LARGE SCALE GENOMIC DNA]</scope>
    <source>
        <strain evidence="3">cv. XS01</strain>
    </source>
</reference>
<proteinExistence type="predicted"/>
<evidence type="ECO:0000313" key="2">
    <source>
        <dbReference type="EMBL" id="KZV44943.1"/>
    </source>
</evidence>
<feature type="compositionally biased region" description="Basic and acidic residues" evidence="1">
    <location>
        <begin position="1"/>
        <end position="24"/>
    </location>
</feature>
<feature type="compositionally biased region" description="Low complexity" evidence="1">
    <location>
        <begin position="33"/>
        <end position="43"/>
    </location>
</feature>
<dbReference type="Proteomes" id="UP000250235">
    <property type="component" value="Unassembled WGS sequence"/>
</dbReference>
<dbReference type="EMBL" id="KQ996463">
    <property type="protein sequence ID" value="KZV44943.1"/>
    <property type="molecule type" value="Genomic_DNA"/>
</dbReference>
<protein>
    <submittedName>
        <fullName evidence="2">Uncharacterized protein</fullName>
    </submittedName>
</protein>
<dbReference type="AlphaFoldDB" id="A0A2Z7CE29"/>
<sequence>MRTRGDKRPSCKNDRKVLMAEESTKSWADTDSDSSSSSSSSNDSEQEEVHCLLANQTSDDELSHSFEEIKAEKENLKNSSIESSTNTLEDIDSLKIELTCTRRSDEIGADGFSSSRLAGTNSGEEAAAAAARLLRREEGRQPSLGLGFSVVYQVYD</sequence>
<name>A0A2Z7CE29_9LAMI</name>